<keyword evidence="5 7" id="KW-0472">Membrane</keyword>
<dbReference type="PRINTS" id="PR01036">
    <property type="entry name" value="TCRTETB"/>
</dbReference>
<gene>
    <name evidence="9" type="ORF">N8I77_010984</name>
</gene>
<dbReference type="InterPro" id="IPR020846">
    <property type="entry name" value="MFS_dom"/>
</dbReference>
<dbReference type="PROSITE" id="PS50850">
    <property type="entry name" value="MFS"/>
    <property type="match status" value="1"/>
</dbReference>
<evidence type="ECO:0000256" key="3">
    <source>
        <dbReference type="ARBA" id="ARBA00022692"/>
    </source>
</evidence>
<feature type="domain" description="Major facilitator superfamily (MFS) profile" evidence="8">
    <location>
        <begin position="70"/>
        <end position="560"/>
    </location>
</feature>
<evidence type="ECO:0000256" key="2">
    <source>
        <dbReference type="ARBA" id="ARBA00007520"/>
    </source>
</evidence>
<dbReference type="GO" id="GO:0022857">
    <property type="term" value="F:transmembrane transporter activity"/>
    <property type="evidence" value="ECO:0007669"/>
    <property type="project" value="InterPro"/>
</dbReference>
<evidence type="ECO:0000256" key="4">
    <source>
        <dbReference type="ARBA" id="ARBA00022989"/>
    </source>
</evidence>
<evidence type="ECO:0000313" key="9">
    <source>
        <dbReference type="EMBL" id="KAK2599212.1"/>
    </source>
</evidence>
<reference evidence="9" key="1">
    <citation type="submission" date="2023-06" db="EMBL/GenBank/DDBJ databases">
        <authorList>
            <person name="Noh H."/>
        </authorList>
    </citation>
    <scope>NUCLEOTIDE SEQUENCE</scope>
    <source>
        <strain evidence="9">DUCC20226</strain>
    </source>
</reference>
<feature type="transmembrane region" description="Helical" evidence="7">
    <location>
        <begin position="227"/>
        <end position="246"/>
    </location>
</feature>
<dbReference type="Pfam" id="PF07690">
    <property type="entry name" value="MFS_1"/>
    <property type="match status" value="1"/>
</dbReference>
<feature type="transmembrane region" description="Helical" evidence="7">
    <location>
        <begin position="536"/>
        <end position="555"/>
    </location>
</feature>
<feature type="transmembrane region" description="Helical" evidence="7">
    <location>
        <begin position="362"/>
        <end position="387"/>
    </location>
</feature>
<dbReference type="AlphaFoldDB" id="A0AAD9W0K5"/>
<comment type="subcellular location">
    <subcellularLocation>
        <location evidence="1">Membrane</location>
        <topology evidence="1">Multi-pass membrane protein</topology>
    </subcellularLocation>
</comment>
<dbReference type="Gene3D" id="1.20.1720.10">
    <property type="entry name" value="Multidrug resistance protein D"/>
    <property type="match status" value="1"/>
</dbReference>
<keyword evidence="4 7" id="KW-1133">Transmembrane helix</keyword>
<evidence type="ECO:0000313" key="10">
    <source>
        <dbReference type="Proteomes" id="UP001265746"/>
    </source>
</evidence>
<evidence type="ECO:0000256" key="1">
    <source>
        <dbReference type="ARBA" id="ARBA00004141"/>
    </source>
</evidence>
<protein>
    <recommendedName>
        <fullName evidence="8">Major facilitator superfamily (MFS) profile domain-containing protein</fullName>
    </recommendedName>
</protein>
<comment type="similarity">
    <text evidence="2">Belongs to the major facilitator superfamily. TCR/Tet family.</text>
</comment>
<sequence>MASAVETIIEVATAANASDTHQNSHADRRIDITNGSGDSQREIDCWPATAAGTHQGRPTDKPSGAVIPLIMVPLCLSVFLSSLDLTMVTPAIPSMAADFQSSSGYIWVGGAFILGSTAMTPVWGSVADIWGRKPIMLIAQAFFFVGSLLCALAPSMDAFIAGRGVQGIGASGMGILVNIIICDTFSMRDRGLYLAITSIIWAVGTAVGPILGGVFTTRVHWRWCFWMNLPIGAVVFVVQLLFLRIPMPRTPVLAGLKAIDWTGSLLIIGSALMVLLGLEFGGVTFPWSSAAVICLITFGTVVLGMFLVNEWKLATNPVVPLRLFSNGSTVAAYMVYVCNFSVLIGLSYYLPLYSQSVLGSNALISGLHLLPLIVSSSLAAACTGVFIQKTGIYLPIMYGAQVLLNLGAGLFLNLAFEKNIARLVVYQIITGAGIGLNMEPPLLVAQATATALDTAAVISTMSFLRSICTAIIVVVGGVIFQGQMVANNGGLAAQIGQDLAAHFNGEHATASVEMIGSLPTDVQEIIRRTYFQALRAVWIMCVAVAGISLISNIFVRAHHLSSETKGAVLGLERAREEENTRQQRQLGTSSQTHSIELTQVREESLRLRS</sequence>
<dbReference type="PANTHER" id="PTHR23501:SF102">
    <property type="entry name" value="DRUG TRANSPORTER, PUTATIVE (AFU_ORTHOLOGUE AFUA_3G08530)-RELATED"/>
    <property type="match status" value="1"/>
</dbReference>
<feature type="transmembrane region" description="Helical" evidence="7">
    <location>
        <begin position="105"/>
        <end position="123"/>
    </location>
</feature>
<evidence type="ECO:0000259" key="8">
    <source>
        <dbReference type="PROSITE" id="PS50850"/>
    </source>
</evidence>
<feature type="transmembrane region" description="Helical" evidence="7">
    <location>
        <begin position="394"/>
        <end position="416"/>
    </location>
</feature>
<dbReference type="SUPFAM" id="SSF103473">
    <property type="entry name" value="MFS general substrate transporter"/>
    <property type="match status" value="1"/>
</dbReference>
<feature type="transmembrane region" description="Helical" evidence="7">
    <location>
        <begin position="258"/>
        <end position="278"/>
    </location>
</feature>
<feature type="transmembrane region" description="Helical" evidence="7">
    <location>
        <begin position="160"/>
        <end position="181"/>
    </location>
</feature>
<dbReference type="GO" id="GO:0005886">
    <property type="term" value="C:plasma membrane"/>
    <property type="evidence" value="ECO:0007669"/>
    <property type="project" value="TreeGrafter"/>
</dbReference>
<name>A0AAD9W0K5_PHOAM</name>
<dbReference type="EMBL" id="JAUJFL010000007">
    <property type="protein sequence ID" value="KAK2599212.1"/>
    <property type="molecule type" value="Genomic_DNA"/>
</dbReference>
<feature type="transmembrane region" description="Helical" evidence="7">
    <location>
        <begin position="193"/>
        <end position="215"/>
    </location>
</feature>
<feature type="compositionally biased region" description="Basic and acidic residues" evidence="6">
    <location>
        <begin position="22"/>
        <end position="31"/>
    </location>
</feature>
<feature type="transmembrane region" description="Helical" evidence="7">
    <location>
        <begin position="462"/>
        <end position="480"/>
    </location>
</feature>
<feature type="transmembrane region" description="Helical" evidence="7">
    <location>
        <begin position="135"/>
        <end position="154"/>
    </location>
</feature>
<organism evidence="9 10">
    <name type="scientific">Phomopsis amygdali</name>
    <name type="common">Fusicoccum amygdali</name>
    <dbReference type="NCBI Taxonomy" id="1214568"/>
    <lineage>
        <taxon>Eukaryota</taxon>
        <taxon>Fungi</taxon>
        <taxon>Dikarya</taxon>
        <taxon>Ascomycota</taxon>
        <taxon>Pezizomycotina</taxon>
        <taxon>Sordariomycetes</taxon>
        <taxon>Sordariomycetidae</taxon>
        <taxon>Diaporthales</taxon>
        <taxon>Diaporthaceae</taxon>
        <taxon>Diaporthe</taxon>
    </lineage>
</organism>
<dbReference type="InterPro" id="IPR011701">
    <property type="entry name" value="MFS"/>
</dbReference>
<evidence type="ECO:0000256" key="5">
    <source>
        <dbReference type="ARBA" id="ARBA00023136"/>
    </source>
</evidence>
<evidence type="ECO:0000256" key="6">
    <source>
        <dbReference type="SAM" id="MobiDB-lite"/>
    </source>
</evidence>
<dbReference type="PANTHER" id="PTHR23501">
    <property type="entry name" value="MAJOR FACILITATOR SUPERFAMILY"/>
    <property type="match status" value="1"/>
</dbReference>
<dbReference type="Gene3D" id="1.20.1250.20">
    <property type="entry name" value="MFS general substrate transporter like domains"/>
    <property type="match status" value="1"/>
</dbReference>
<keyword evidence="10" id="KW-1185">Reference proteome</keyword>
<dbReference type="Proteomes" id="UP001265746">
    <property type="component" value="Unassembled WGS sequence"/>
</dbReference>
<evidence type="ECO:0000256" key="7">
    <source>
        <dbReference type="SAM" id="Phobius"/>
    </source>
</evidence>
<feature type="transmembrane region" description="Helical" evidence="7">
    <location>
        <begin position="290"/>
        <end position="309"/>
    </location>
</feature>
<dbReference type="CDD" id="cd17502">
    <property type="entry name" value="MFS_Azr1_MDR_like"/>
    <property type="match status" value="1"/>
</dbReference>
<feature type="region of interest" description="Disordered" evidence="6">
    <location>
        <begin position="17"/>
        <end position="40"/>
    </location>
</feature>
<accession>A0AAD9W0K5</accession>
<comment type="caution">
    <text evidence="9">The sequence shown here is derived from an EMBL/GenBank/DDBJ whole genome shotgun (WGS) entry which is preliminary data.</text>
</comment>
<keyword evidence="3 7" id="KW-0812">Transmembrane</keyword>
<dbReference type="InterPro" id="IPR036259">
    <property type="entry name" value="MFS_trans_sf"/>
</dbReference>
<feature type="transmembrane region" description="Helical" evidence="7">
    <location>
        <begin position="330"/>
        <end position="350"/>
    </location>
</feature>
<proteinExistence type="inferred from homology"/>
<feature type="transmembrane region" description="Helical" evidence="7">
    <location>
        <begin position="65"/>
        <end position="85"/>
    </location>
</feature>